<feature type="non-terminal residue" evidence="3">
    <location>
        <position position="1"/>
    </location>
</feature>
<evidence type="ECO:0000256" key="1">
    <source>
        <dbReference type="ARBA" id="ARBA00022786"/>
    </source>
</evidence>
<protein>
    <submittedName>
        <fullName evidence="3">F-box protein</fullName>
    </submittedName>
</protein>
<feature type="domain" description="F-box" evidence="2">
    <location>
        <begin position="26"/>
        <end position="76"/>
    </location>
</feature>
<gene>
    <name evidence="3" type="primary">pof7</name>
    <name evidence="3" type="ORF">LAWI1_G003850</name>
</gene>
<dbReference type="Proteomes" id="UP000315522">
    <property type="component" value="Unassembled WGS sequence"/>
</dbReference>
<sequence length="327" mass="36818">KELIASFSGLTIEPAPPAVEGTPTLPCPLAELPDEIAIHIFKEVAIRDVASFVRLAQVCKRIAYLVLTEEQVWKRICVGSEVGFGAMHYSWQREVLGGPLQEDHILDPGDSEDEEALVPLSKEAMTDALLPAYSSSWQQMFRLRPRIRFNGCYISTVNYIRPGQGTISQVTWHNPVHIVTYYRYLRFFRDGTVISLLTTDEPGDAVHHLTKELQDTHRGGGSAYLPSIVMQNALRGRWRLSTVADNPDADLKDAEGILFVETEGVKQKYMYRMKLSLRSSGKGAKNNKLVWQGFWNYNLLTDDTAEFTLRNDKAFLFSRVKSYGSGA</sequence>
<evidence type="ECO:0000313" key="3">
    <source>
        <dbReference type="EMBL" id="TVY91860.1"/>
    </source>
</evidence>
<dbReference type="Pfam" id="PF12937">
    <property type="entry name" value="F-box-like"/>
    <property type="match status" value="1"/>
</dbReference>
<dbReference type="EMBL" id="QGML01000442">
    <property type="protein sequence ID" value="TVY91860.1"/>
    <property type="molecule type" value="Genomic_DNA"/>
</dbReference>
<evidence type="ECO:0000313" key="4">
    <source>
        <dbReference type="Proteomes" id="UP000315522"/>
    </source>
</evidence>
<dbReference type="GO" id="GO:0031146">
    <property type="term" value="P:SCF-dependent proteasomal ubiquitin-dependent protein catabolic process"/>
    <property type="evidence" value="ECO:0007669"/>
    <property type="project" value="TreeGrafter"/>
</dbReference>
<evidence type="ECO:0000259" key="2">
    <source>
        <dbReference type="PROSITE" id="PS50181"/>
    </source>
</evidence>
<proteinExistence type="predicted"/>
<reference evidence="3 4" key="1">
    <citation type="submission" date="2018-05" db="EMBL/GenBank/DDBJ databases">
        <title>Genome sequencing and assembly of the regulated plant pathogen Lachnellula willkommii and related sister species for the development of diagnostic species identification markers.</title>
        <authorList>
            <person name="Giroux E."/>
            <person name="Bilodeau G."/>
        </authorList>
    </citation>
    <scope>NUCLEOTIDE SEQUENCE [LARGE SCALE GENOMIC DNA]</scope>
    <source>
        <strain evidence="3 4">CBS 172.35</strain>
    </source>
</reference>
<comment type="caution">
    <text evidence="3">The sequence shown here is derived from an EMBL/GenBank/DDBJ whole genome shotgun (WGS) entry which is preliminary data.</text>
</comment>
<organism evidence="3 4">
    <name type="scientific">Lachnellula willkommii</name>
    <dbReference type="NCBI Taxonomy" id="215461"/>
    <lineage>
        <taxon>Eukaryota</taxon>
        <taxon>Fungi</taxon>
        <taxon>Dikarya</taxon>
        <taxon>Ascomycota</taxon>
        <taxon>Pezizomycotina</taxon>
        <taxon>Leotiomycetes</taxon>
        <taxon>Helotiales</taxon>
        <taxon>Lachnaceae</taxon>
        <taxon>Lachnellula</taxon>
    </lineage>
</organism>
<dbReference type="GO" id="GO:0005737">
    <property type="term" value="C:cytoplasm"/>
    <property type="evidence" value="ECO:0007669"/>
    <property type="project" value="TreeGrafter"/>
</dbReference>
<keyword evidence="1" id="KW-0833">Ubl conjugation pathway</keyword>
<dbReference type="SUPFAM" id="SSF81383">
    <property type="entry name" value="F-box domain"/>
    <property type="match status" value="1"/>
</dbReference>
<dbReference type="PANTHER" id="PTHR12874:SF9">
    <property type="entry name" value="F-BOX ONLY PROTEIN 48"/>
    <property type="match status" value="1"/>
</dbReference>
<dbReference type="GO" id="GO:0019005">
    <property type="term" value="C:SCF ubiquitin ligase complex"/>
    <property type="evidence" value="ECO:0007669"/>
    <property type="project" value="TreeGrafter"/>
</dbReference>
<dbReference type="AlphaFoldDB" id="A0A559MFW5"/>
<dbReference type="InterPro" id="IPR045464">
    <property type="entry name" value="Hrt3/FBXO9_C"/>
</dbReference>
<dbReference type="PANTHER" id="PTHR12874">
    <property type="entry name" value="F-BOX ONLY PROTEIN 48-RELATED"/>
    <property type="match status" value="1"/>
</dbReference>
<name>A0A559MFW5_9HELO</name>
<dbReference type="Pfam" id="PF19270">
    <property type="entry name" value="FBO_C"/>
    <property type="match status" value="1"/>
</dbReference>
<dbReference type="PROSITE" id="PS50181">
    <property type="entry name" value="FBOX"/>
    <property type="match status" value="1"/>
</dbReference>
<dbReference type="InterPro" id="IPR036047">
    <property type="entry name" value="F-box-like_dom_sf"/>
</dbReference>
<dbReference type="InterPro" id="IPR001810">
    <property type="entry name" value="F-box_dom"/>
</dbReference>
<dbReference type="Gene3D" id="1.20.1280.50">
    <property type="match status" value="1"/>
</dbReference>
<accession>A0A559MFW5</accession>
<keyword evidence="4" id="KW-1185">Reference proteome</keyword>